<proteinExistence type="predicted"/>
<sequence length="170" mass="18929">MDELLYQRVRRCVPNLTITVGFHALKQRSPDLLSDVALFIFNRCLARTAPPYGAGFVEQKEIDQSQGYGAGRARKQTGPAQMDLLQVGTWLQEGEPVTPVRGQQGACDLAFRRRQLQAGVGDQVSEGGHPGSCWMAVSVSFQKLRKQYLCSRAYKSSEFFHAFFEPENGA</sequence>
<accession>A0A423I6M4</accession>
<dbReference type="AlphaFoldDB" id="A0A423I6M4"/>
<evidence type="ECO:0000313" key="1">
    <source>
        <dbReference type="EMBL" id="RON21024.1"/>
    </source>
</evidence>
<reference evidence="1 2" key="1">
    <citation type="submission" date="2016-10" db="EMBL/GenBank/DDBJ databases">
        <title>Comparative genome analysis of multiple Pseudomonas spp. focuses on biocontrol and plant growth promoting traits.</title>
        <authorList>
            <person name="Tao X.-Y."/>
            <person name="Taylor C.G."/>
        </authorList>
    </citation>
    <scope>NUCLEOTIDE SEQUENCE [LARGE SCALE GENOMIC DNA]</scope>
    <source>
        <strain evidence="1 2">38D7</strain>
    </source>
</reference>
<evidence type="ECO:0000313" key="2">
    <source>
        <dbReference type="Proteomes" id="UP000285636"/>
    </source>
</evidence>
<dbReference type="Proteomes" id="UP000285636">
    <property type="component" value="Unassembled WGS sequence"/>
</dbReference>
<name>A0A423I6M4_9PSED</name>
<protein>
    <submittedName>
        <fullName evidence="1">Uncharacterized protein</fullName>
    </submittedName>
</protein>
<dbReference type="EMBL" id="MOBK01000006">
    <property type="protein sequence ID" value="RON21024.1"/>
    <property type="molecule type" value="Genomic_DNA"/>
</dbReference>
<gene>
    <name evidence="1" type="ORF">BK660_18480</name>
</gene>
<organism evidence="1 2">
    <name type="scientific">Pseudomonas brassicacearum</name>
    <dbReference type="NCBI Taxonomy" id="930166"/>
    <lineage>
        <taxon>Bacteria</taxon>
        <taxon>Pseudomonadati</taxon>
        <taxon>Pseudomonadota</taxon>
        <taxon>Gammaproteobacteria</taxon>
        <taxon>Pseudomonadales</taxon>
        <taxon>Pseudomonadaceae</taxon>
        <taxon>Pseudomonas</taxon>
    </lineage>
</organism>
<comment type="caution">
    <text evidence="1">The sequence shown here is derived from an EMBL/GenBank/DDBJ whole genome shotgun (WGS) entry which is preliminary data.</text>
</comment>